<evidence type="ECO:0000256" key="1">
    <source>
        <dbReference type="ARBA" id="ARBA00022490"/>
    </source>
</evidence>
<dbReference type="GO" id="GO:0005868">
    <property type="term" value="C:cytoplasmic dynein complex"/>
    <property type="evidence" value="ECO:0007669"/>
    <property type="project" value="TreeGrafter"/>
</dbReference>
<dbReference type="InterPro" id="IPR036322">
    <property type="entry name" value="WD40_repeat_dom_sf"/>
</dbReference>
<evidence type="ECO:0000313" key="6">
    <source>
        <dbReference type="WBParaSite" id="SSLN_0001858101-mRNA-1"/>
    </source>
</evidence>
<dbReference type="GO" id="GO:0010970">
    <property type="term" value="P:transport along microtubule"/>
    <property type="evidence" value="ECO:0007669"/>
    <property type="project" value="TreeGrafter"/>
</dbReference>
<protein>
    <submittedName>
        <fullName evidence="6">WD_REPEATS_REGION domain-containing protein</fullName>
    </submittedName>
</protein>
<dbReference type="PANTHER" id="PTHR12442">
    <property type="entry name" value="DYNEIN INTERMEDIATE CHAIN"/>
    <property type="match status" value="1"/>
</dbReference>
<sequence>MDTWTAATPLAHMGSPKGMTSLEWDDDLLEALPYDEVAPLPGEGGHLFKNYDLNTPSKFFRSESPPRPPVEPFEISGEFIVSSNRQAHLVEPKAYGIGCDSSGSSTDKAPGIFFPTDKVLISRELTEEDKEEIFESEKFCDFFMQASRLMERALDEDTDIFVDYSGADRKDTGKSQDLIKLHRNFYDERWSANRIVTALDWSSVYPELLLGAYDANEEAKNEPKGVCLLWNLKYKKTSPEYVFNFQTAITAAILTEFHPSLVIGGTYAGQIVLWDTRCNAVSVKPCSKGFYFLSPYEVLQPLPHLALMVN</sequence>
<name>A0A183TN55_SCHSO</name>
<dbReference type="EMBL" id="UYSU01043303">
    <property type="protein sequence ID" value="VDM04289.1"/>
    <property type="molecule type" value="Genomic_DNA"/>
</dbReference>
<accession>A0A183TN55</accession>
<dbReference type="STRING" id="70667.A0A183TN55"/>
<gene>
    <name evidence="4" type="ORF">SSLN_LOCUS17903</name>
</gene>
<dbReference type="InterPro" id="IPR050687">
    <property type="entry name" value="Dynein_IC"/>
</dbReference>
<dbReference type="SUPFAM" id="SSF50978">
    <property type="entry name" value="WD40 repeat-like"/>
    <property type="match status" value="1"/>
</dbReference>
<reference evidence="4 5" key="2">
    <citation type="submission" date="2018-11" db="EMBL/GenBank/DDBJ databases">
        <authorList>
            <consortium name="Pathogen Informatics"/>
        </authorList>
    </citation>
    <scope>NUCLEOTIDE SEQUENCE [LARGE SCALE GENOMIC DNA]</scope>
    <source>
        <strain evidence="4 5">NST_G2</strain>
    </source>
</reference>
<keyword evidence="5" id="KW-1185">Reference proteome</keyword>
<keyword evidence="2" id="KW-0853">WD repeat</keyword>
<keyword evidence="3" id="KW-0677">Repeat</keyword>
<dbReference type="Gene3D" id="2.130.10.10">
    <property type="entry name" value="YVTN repeat-like/Quinoprotein amine dehydrogenase"/>
    <property type="match status" value="1"/>
</dbReference>
<dbReference type="AlphaFoldDB" id="A0A183TN55"/>
<reference evidence="6" key="1">
    <citation type="submission" date="2016-06" db="UniProtKB">
        <authorList>
            <consortium name="WormBaseParasite"/>
        </authorList>
    </citation>
    <scope>IDENTIFICATION</scope>
</reference>
<proteinExistence type="predicted"/>
<dbReference type="GO" id="GO:0045503">
    <property type="term" value="F:dynein light chain binding"/>
    <property type="evidence" value="ECO:0007669"/>
    <property type="project" value="TreeGrafter"/>
</dbReference>
<dbReference type="OrthoDB" id="4189at2759"/>
<evidence type="ECO:0000256" key="2">
    <source>
        <dbReference type="ARBA" id="ARBA00022574"/>
    </source>
</evidence>
<dbReference type="InterPro" id="IPR015943">
    <property type="entry name" value="WD40/YVTN_repeat-like_dom_sf"/>
</dbReference>
<dbReference type="WBParaSite" id="SSLN_0001858101-mRNA-1">
    <property type="protein sequence ID" value="SSLN_0001858101-mRNA-1"/>
    <property type="gene ID" value="SSLN_0001858101"/>
</dbReference>
<evidence type="ECO:0000313" key="4">
    <source>
        <dbReference type="EMBL" id="VDM04289.1"/>
    </source>
</evidence>
<evidence type="ECO:0000256" key="3">
    <source>
        <dbReference type="ARBA" id="ARBA00022737"/>
    </source>
</evidence>
<dbReference type="Proteomes" id="UP000275846">
    <property type="component" value="Unassembled WGS sequence"/>
</dbReference>
<keyword evidence="1" id="KW-0963">Cytoplasm</keyword>
<dbReference type="GO" id="GO:0045504">
    <property type="term" value="F:dynein heavy chain binding"/>
    <property type="evidence" value="ECO:0007669"/>
    <property type="project" value="TreeGrafter"/>
</dbReference>
<evidence type="ECO:0000313" key="5">
    <source>
        <dbReference type="Proteomes" id="UP000275846"/>
    </source>
</evidence>
<dbReference type="PANTHER" id="PTHR12442:SF22">
    <property type="entry name" value="CYTOPLASMIC DYNEIN 1 INTERMEDIATE CHAIN-RELATED"/>
    <property type="match status" value="1"/>
</dbReference>
<organism evidence="6">
    <name type="scientific">Schistocephalus solidus</name>
    <name type="common">Tapeworm</name>
    <dbReference type="NCBI Taxonomy" id="70667"/>
    <lineage>
        <taxon>Eukaryota</taxon>
        <taxon>Metazoa</taxon>
        <taxon>Spiralia</taxon>
        <taxon>Lophotrochozoa</taxon>
        <taxon>Platyhelminthes</taxon>
        <taxon>Cestoda</taxon>
        <taxon>Eucestoda</taxon>
        <taxon>Diphyllobothriidea</taxon>
        <taxon>Diphyllobothriidae</taxon>
        <taxon>Schistocephalus</taxon>
    </lineage>
</organism>